<dbReference type="EMBL" id="CAJPVJ010020785">
    <property type="protein sequence ID" value="CAG2177750.1"/>
    <property type="molecule type" value="Genomic_DNA"/>
</dbReference>
<reference evidence="1" key="1">
    <citation type="submission" date="2020-11" db="EMBL/GenBank/DDBJ databases">
        <authorList>
            <person name="Tran Van P."/>
        </authorList>
    </citation>
    <scope>NUCLEOTIDE SEQUENCE</scope>
</reference>
<organism evidence="1">
    <name type="scientific">Oppiella nova</name>
    <dbReference type="NCBI Taxonomy" id="334625"/>
    <lineage>
        <taxon>Eukaryota</taxon>
        <taxon>Metazoa</taxon>
        <taxon>Ecdysozoa</taxon>
        <taxon>Arthropoda</taxon>
        <taxon>Chelicerata</taxon>
        <taxon>Arachnida</taxon>
        <taxon>Acari</taxon>
        <taxon>Acariformes</taxon>
        <taxon>Sarcoptiformes</taxon>
        <taxon>Oribatida</taxon>
        <taxon>Brachypylina</taxon>
        <taxon>Oppioidea</taxon>
        <taxon>Oppiidae</taxon>
        <taxon>Oppiella</taxon>
    </lineage>
</organism>
<evidence type="ECO:0000313" key="1">
    <source>
        <dbReference type="EMBL" id="CAD7660612.1"/>
    </source>
</evidence>
<proteinExistence type="predicted"/>
<accession>A0A7R9MIT9</accession>
<keyword evidence="2" id="KW-1185">Reference proteome</keyword>
<gene>
    <name evidence="1" type="ORF">ONB1V03_LOCUS17178</name>
</gene>
<protein>
    <submittedName>
        <fullName evidence="1">Uncharacterized protein</fullName>
    </submittedName>
</protein>
<feature type="non-terminal residue" evidence="1">
    <location>
        <position position="46"/>
    </location>
</feature>
<sequence>MSYNIQFCDSINTTYVYISRRNLLVPDLLRRSEHPVIVEVLLNPKN</sequence>
<dbReference type="EMBL" id="OC935610">
    <property type="protein sequence ID" value="CAD7660612.1"/>
    <property type="molecule type" value="Genomic_DNA"/>
</dbReference>
<evidence type="ECO:0000313" key="2">
    <source>
        <dbReference type="Proteomes" id="UP000728032"/>
    </source>
</evidence>
<name>A0A7R9MIT9_9ACAR</name>
<dbReference type="Proteomes" id="UP000728032">
    <property type="component" value="Unassembled WGS sequence"/>
</dbReference>
<dbReference type="AlphaFoldDB" id="A0A7R9MIT9"/>